<evidence type="ECO:0000256" key="7">
    <source>
        <dbReference type="ARBA" id="ARBA00023012"/>
    </source>
</evidence>
<accession>A0A839HIA3</accession>
<dbReference type="SMART" id="SM00388">
    <property type="entry name" value="HisKA"/>
    <property type="match status" value="1"/>
</dbReference>
<dbReference type="InterPro" id="IPR011006">
    <property type="entry name" value="CheY-like_superfamily"/>
</dbReference>
<proteinExistence type="predicted"/>
<dbReference type="SUPFAM" id="SSF52172">
    <property type="entry name" value="CheY-like"/>
    <property type="match status" value="1"/>
</dbReference>
<dbReference type="PROSITE" id="PS50109">
    <property type="entry name" value="HIS_KIN"/>
    <property type="match status" value="1"/>
</dbReference>
<evidence type="ECO:0000313" key="15">
    <source>
        <dbReference type="EMBL" id="MBB1160522.1"/>
    </source>
</evidence>
<dbReference type="FunFam" id="3.30.565.10:FF:000010">
    <property type="entry name" value="Sensor histidine kinase RcsC"/>
    <property type="match status" value="1"/>
</dbReference>
<feature type="transmembrane region" description="Helical" evidence="12">
    <location>
        <begin position="367"/>
        <end position="386"/>
    </location>
</feature>
<keyword evidence="12" id="KW-1133">Transmembrane helix</keyword>
<feature type="transmembrane region" description="Helical" evidence="12">
    <location>
        <begin position="314"/>
        <end position="335"/>
    </location>
</feature>
<keyword evidence="12" id="KW-0472">Membrane</keyword>
<feature type="transmembrane region" description="Helical" evidence="12">
    <location>
        <begin position="460"/>
        <end position="483"/>
    </location>
</feature>
<dbReference type="Gene3D" id="3.30.565.10">
    <property type="entry name" value="Histidine kinase-like ATPase, C-terminal domain"/>
    <property type="match status" value="1"/>
</dbReference>
<dbReference type="EMBL" id="JACIVI010000001">
    <property type="protein sequence ID" value="MBB1160522.1"/>
    <property type="molecule type" value="Genomic_DNA"/>
</dbReference>
<evidence type="ECO:0000256" key="10">
    <source>
        <dbReference type="ARBA" id="ARBA00070152"/>
    </source>
</evidence>
<dbReference type="InterPro" id="IPR004358">
    <property type="entry name" value="Sig_transdc_His_kin-like_C"/>
</dbReference>
<feature type="domain" description="Response regulatory" evidence="14">
    <location>
        <begin position="917"/>
        <end position="1033"/>
    </location>
</feature>
<dbReference type="AlphaFoldDB" id="A0A839HIA3"/>
<evidence type="ECO:0000256" key="2">
    <source>
        <dbReference type="ARBA" id="ARBA00012438"/>
    </source>
</evidence>
<evidence type="ECO:0000259" key="14">
    <source>
        <dbReference type="PROSITE" id="PS50110"/>
    </source>
</evidence>
<dbReference type="PRINTS" id="PR00344">
    <property type="entry name" value="BCTRLSENSOR"/>
</dbReference>
<dbReference type="PROSITE" id="PS50110">
    <property type="entry name" value="RESPONSE_REGULATORY"/>
    <property type="match status" value="1"/>
</dbReference>
<evidence type="ECO:0000256" key="3">
    <source>
        <dbReference type="ARBA" id="ARBA00022553"/>
    </source>
</evidence>
<dbReference type="SUPFAM" id="SSF55874">
    <property type="entry name" value="ATPase domain of HSP90 chaperone/DNA topoisomerase II/histidine kinase"/>
    <property type="match status" value="1"/>
</dbReference>
<evidence type="ECO:0000256" key="12">
    <source>
        <dbReference type="SAM" id="Phobius"/>
    </source>
</evidence>
<dbReference type="SUPFAM" id="SSF47384">
    <property type="entry name" value="Homodimeric domain of signal transducing histidine kinase"/>
    <property type="match status" value="1"/>
</dbReference>
<feature type="transmembrane region" description="Helical" evidence="12">
    <location>
        <begin position="116"/>
        <end position="140"/>
    </location>
</feature>
<dbReference type="SMART" id="SM00448">
    <property type="entry name" value="REC"/>
    <property type="match status" value="1"/>
</dbReference>
<dbReference type="InterPro" id="IPR003594">
    <property type="entry name" value="HATPase_dom"/>
</dbReference>
<comment type="catalytic activity">
    <reaction evidence="1">
        <text>ATP + protein L-histidine = ADP + protein N-phospho-L-histidine.</text>
        <dbReference type="EC" id="2.7.13.3"/>
    </reaction>
</comment>
<name>A0A839HIA3_9BURK</name>
<dbReference type="Gene3D" id="1.10.287.130">
    <property type="match status" value="1"/>
</dbReference>
<evidence type="ECO:0000259" key="13">
    <source>
        <dbReference type="PROSITE" id="PS50109"/>
    </source>
</evidence>
<keyword evidence="12" id="KW-0812">Transmembrane</keyword>
<organism evidence="15 16">
    <name type="scientific">Aquariibacter albus</name>
    <dbReference type="NCBI Taxonomy" id="2759899"/>
    <lineage>
        <taxon>Bacteria</taxon>
        <taxon>Pseudomonadati</taxon>
        <taxon>Pseudomonadota</taxon>
        <taxon>Betaproteobacteria</taxon>
        <taxon>Burkholderiales</taxon>
        <taxon>Sphaerotilaceae</taxon>
        <taxon>Aquariibacter</taxon>
    </lineage>
</organism>
<feature type="transmembrane region" description="Helical" evidence="12">
    <location>
        <begin position="265"/>
        <end position="294"/>
    </location>
</feature>
<keyword evidence="5" id="KW-0732">Signal</keyword>
<keyword evidence="8" id="KW-0843">Virulence</keyword>
<dbReference type="InterPro" id="IPR005467">
    <property type="entry name" value="His_kinase_dom"/>
</dbReference>
<keyword evidence="3 11" id="KW-0597">Phosphoprotein</keyword>
<dbReference type="Pfam" id="PF00072">
    <property type="entry name" value="Response_reg"/>
    <property type="match status" value="1"/>
</dbReference>
<dbReference type="CDD" id="cd00082">
    <property type="entry name" value="HisKA"/>
    <property type="match status" value="1"/>
</dbReference>
<evidence type="ECO:0000256" key="4">
    <source>
        <dbReference type="ARBA" id="ARBA00022679"/>
    </source>
</evidence>
<dbReference type="CDD" id="cd17546">
    <property type="entry name" value="REC_hyHK_CKI1_RcsC-like"/>
    <property type="match status" value="1"/>
</dbReference>
<feature type="modified residue" description="4-aspartylphosphate" evidence="11">
    <location>
        <position position="966"/>
    </location>
</feature>
<feature type="transmembrane region" description="Helical" evidence="12">
    <location>
        <begin position="185"/>
        <end position="204"/>
    </location>
</feature>
<gene>
    <name evidence="15" type="ORF">H4F90_00815</name>
</gene>
<feature type="transmembrane region" description="Helical" evidence="12">
    <location>
        <begin position="52"/>
        <end position="75"/>
    </location>
</feature>
<dbReference type="InterPro" id="IPR036890">
    <property type="entry name" value="HATPase_C_sf"/>
</dbReference>
<comment type="function">
    <text evidence="9">Member of the two-component regulatory system BvgS/BvgA. Phosphorylates BvgA via a four-step phosphorelay in response to environmental signals.</text>
</comment>
<feature type="transmembrane region" description="Helical" evidence="12">
    <location>
        <begin position="392"/>
        <end position="413"/>
    </location>
</feature>
<keyword evidence="6" id="KW-0418">Kinase</keyword>
<reference evidence="15 16" key="1">
    <citation type="submission" date="2020-08" db="EMBL/GenBank/DDBJ databases">
        <title>Aquariorum lacteus gen. nov., sp. nov., a new member of the family Comamonadaceae, isolated from freshwater aquarium.</title>
        <authorList>
            <person name="Chun S.-J."/>
        </authorList>
    </citation>
    <scope>NUCLEOTIDE SEQUENCE [LARGE SCALE GENOMIC DNA]</scope>
    <source>
        <strain evidence="15 16">SJAQ100</strain>
    </source>
</reference>
<dbReference type="GO" id="GO:0000155">
    <property type="term" value="F:phosphorelay sensor kinase activity"/>
    <property type="evidence" value="ECO:0007669"/>
    <property type="project" value="InterPro"/>
</dbReference>
<dbReference type="PANTHER" id="PTHR43047">
    <property type="entry name" value="TWO-COMPONENT HISTIDINE PROTEIN KINASE"/>
    <property type="match status" value="1"/>
</dbReference>
<feature type="transmembrane region" description="Helical" evidence="12">
    <location>
        <begin position="224"/>
        <end position="244"/>
    </location>
</feature>
<dbReference type="EC" id="2.7.13.3" evidence="2"/>
<evidence type="ECO:0000256" key="6">
    <source>
        <dbReference type="ARBA" id="ARBA00022777"/>
    </source>
</evidence>
<evidence type="ECO:0000256" key="5">
    <source>
        <dbReference type="ARBA" id="ARBA00022729"/>
    </source>
</evidence>
<evidence type="ECO:0000313" key="16">
    <source>
        <dbReference type="Proteomes" id="UP000586093"/>
    </source>
</evidence>
<dbReference type="Pfam" id="PF00512">
    <property type="entry name" value="HisKA"/>
    <property type="match status" value="1"/>
</dbReference>
<dbReference type="Proteomes" id="UP000586093">
    <property type="component" value="Unassembled WGS sequence"/>
</dbReference>
<protein>
    <recommendedName>
        <fullName evidence="10">Virulence sensor protein BvgS</fullName>
        <ecNumber evidence="2">2.7.13.3</ecNumber>
    </recommendedName>
</protein>
<keyword evidence="16" id="KW-1185">Reference proteome</keyword>
<dbReference type="CDD" id="cd16922">
    <property type="entry name" value="HATPase_EvgS-ArcB-TorS-like"/>
    <property type="match status" value="1"/>
</dbReference>
<feature type="transmembrane region" description="Helical" evidence="12">
    <location>
        <begin position="81"/>
        <end position="104"/>
    </location>
</feature>
<sequence>MSTLPPPAQLPAAQRIFKIRRDYNTWVADETLEDYALRYTAKGGRRWSSWRVANTASGAMSFLVLEAIGAALALTHGFWNTLWAILSVGLVIFATGLPICVYAARHGLDMDLLTRGAGFGYLGSTITSLIYASFTFIFFALEGVVLARAIELATGLPLGWAYLLSSLAIIPLVTRGITLISRVQWLTLPAWLLLWLLPFVLLAWQSPGAYADFAAAVRSPQQPGFDPLLFGTAAAVLFALVMQIGEQVDFLRFLPEPTPAKRWRWWGALIVAGPGWIVPGALKMVGGAFLAHLAMQAGVAADKAIEPTRMYLAAYTQVLGPGGWALAATVLFVVLSQVKINMTNAYAGSLAWSNFFARLTHSHPGRVVWVVFNVLVAVLVMALGVFEALERVLGLYANLAIAWVGALVADLVINKPLGLSPPGIEFKRAHLHAINPVGVGSTALAAAVAIAAYLGAFGPLAAAFAPFLALLLALLFSPLIAWATRGRWYIARSAERAPRYACACVLCEKTYEPEDMAHCPAYGGAICSLCCTLDARCHDRCKAPPGEPGPQAQQGLLSRRVRDWAVLYGGLMLFAAALLALVWTQEALIGGAAQEVERLLRETLLQTGMLFAVALAVGAWWIVLEKESRAVAHEESNRQTALLMREIEAHRATDAKLQAAKEQAESANLAKTRYVTGMTHELRTPLNGILGYAQILQRDADLAPRRREAVDVIRRSGEHLLQLVDGLLDLARIEAGKLKLEQAEVAFPDFLAQIVKLIGVEARAKGLAFHFEIEGRLPAVVSTDAKRLRQVLINLLANAVKFTDRGEVRLRVAWGREIARFEVIDTGIGIPAADLERIFLPFERSAPGRSRASAGTGLGLTITHLLTELMGGELTVESRPGEGSTFRVRTYLREVTNPRQQPSTGQEVIGYAGRRRSLLVVDDQPMQRHLLAGLLAPLGFQVQEAASGPEALAVVETLAPDAVLMDVEMPEMNGWETCRALRALNLPVQPPVIMVSANIFADVDALKAWAGCQGFIDKPVLESELLALLGRQLDLEWQLRSHEPEPPPADPAIRPPGGGWVRPGPAERSTLAELGRIGHVMAIRRKLDELERHDPALAPFIQWLREPLRSFDLDTYLARVQSDTERPPSLQDDPAAG</sequence>
<dbReference type="InterPro" id="IPR036097">
    <property type="entry name" value="HisK_dim/P_sf"/>
</dbReference>
<comment type="caution">
    <text evidence="15">The sequence shown here is derived from an EMBL/GenBank/DDBJ whole genome shotgun (WGS) entry which is preliminary data.</text>
</comment>
<evidence type="ECO:0000256" key="8">
    <source>
        <dbReference type="ARBA" id="ARBA00023026"/>
    </source>
</evidence>
<keyword evidence="4" id="KW-0808">Transferase</keyword>
<evidence type="ECO:0000256" key="9">
    <source>
        <dbReference type="ARBA" id="ARBA00058004"/>
    </source>
</evidence>
<evidence type="ECO:0000256" key="1">
    <source>
        <dbReference type="ARBA" id="ARBA00000085"/>
    </source>
</evidence>
<dbReference type="RefSeq" id="WP_182660548.1">
    <property type="nucleotide sequence ID" value="NZ_JACIVI010000001.1"/>
</dbReference>
<feature type="transmembrane region" description="Helical" evidence="12">
    <location>
        <begin position="433"/>
        <end position="454"/>
    </location>
</feature>
<keyword evidence="7" id="KW-0902">Two-component regulatory system</keyword>
<feature type="transmembrane region" description="Helical" evidence="12">
    <location>
        <begin position="565"/>
        <end position="584"/>
    </location>
</feature>
<dbReference type="PANTHER" id="PTHR43047:SF64">
    <property type="entry name" value="HISTIDINE KINASE CONTAINING CHEY-HOMOLOGOUS RECEIVER DOMAIN AND PAS DOMAIN-RELATED"/>
    <property type="match status" value="1"/>
</dbReference>
<dbReference type="Gene3D" id="1.10.4160.10">
    <property type="entry name" value="Hydantoin permease"/>
    <property type="match status" value="1"/>
</dbReference>
<dbReference type="SMART" id="SM00387">
    <property type="entry name" value="HATPase_c"/>
    <property type="match status" value="1"/>
</dbReference>
<dbReference type="InterPro" id="IPR001789">
    <property type="entry name" value="Sig_transdc_resp-reg_receiver"/>
</dbReference>
<feature type="domain" description="Histidine kinase" evidence="13">
    <location>
        <begin position="677"/>
        <end position="894"/>
    </location>
</feature>
<feature type="transmembrane region" description="Helical" evidence="12">
    <location>
        <begin position="152"/>
        <end position="173"/>
    </location>
</feature>
<dbReference type="InterPro" id="IPR003661">
    <property type="entry name" value="HisK_dim/P_dom"/>
</dbReference>
<dbReference type="Gene3D" id="3.40.50.2300">
    <property type="match status" value="1"/>
</dbReference>
<dbReference type="Pfam" id="PF02518">
    <property type="entry name" value="HATPase_c"/>
    <property type="match status" value="1"/>
</dbReference>
<evidence type="ECO:0000256" key="11">
    <source>
        <dbReference type="PROSITE-ProRule" id="PRU00169"/>
    </source>
</evidence>